<dbReference type="PANTHER" id="PTHR46323:SF2">
    <property type="entry name" value="BETA-GALACTOSIDASE"/>
    <property type="match status" value="1"/>
</dbReference>
<keyword evidence="7" id="KW-0106">Calcium</keyword>
<dbReference type="SUPFAM" id="SSF74650">
    <property type="entry name" value="Galactose mutarotase-like"/>
    <property type="match status" value="1"/>
</dbReference>
<dbReference type="InterPro" id="IPR032312">
    <property type="entry name" value="LacZ_4"/>
</dbReference>
<dbReference type="InterPro" id="IPR023232">
    <property type="entry name" value="Glyco_hydro_2_AS"/>
</dbReference>
<reference evidence="14" key="1">
    <citation type="journal article" date="2019" name="Int. J. Syst. Evol. Microbiol.">
        <title>The Global Catalogue of Microorganisms (GCM) 10K type strain sequencing project: providing services to taxonomists for standard genome sequencing and annotation.</title>
        <authorList>
            <consortium name="The Broad Institute Genomics Platform"/>
            <consortium name="The Broad Institute Genome Sequencing Center for Infectious Disease"/>
            <person name="Wu L."/>
            <person name="Ma J."/>
        </authorList>
    </citation>
    <scope>NUCLEOTIDE SEQUENCE [LARGE SCALE GENOMIC DNA]</scope>
    <source>
        <strain evidence="14">JCM 18285</strain>
    </source>
</reference>
<evidence type="ECO:0000313" key="14">
    <source>
        <dbReference type="Proteomes" id="UP001501302"/>
    </source>
</evidence>
<dbReference type="Pfam" id="PF02837">
    <property type="entry name" value="Glyco_hydro_2_N"/>
    <property type="match status" value="1"/>
</dbReference>
<feature type="domain" description="Beta galactosidase small chain/" evidence="12">
    <location>
        <begin position="759"/>
        <end position="1032"/>
    </location>
</feature>
<keyword evidence="6 10" id="KW-0378">Hydrolase</keyword>
<evidence type="ECO:0000256" key="9">
    <source>
        <dbReference type="ARBA" id="ARBA00032230"/>
    </source>
</evidence>
<proteinExistence type="inferred from homology"/>
<dbReference type="InterPro" id="IPR050347">
    <property type="entry name" value="Bact_Beta-galactosidase"/>
</dbReference>
<dbReference type="Gene3D" id="2.60.120.260">
    <property type="entry name" value="Galactose-binding domain-like"/>
    <property type="match status" value="1"/>
</dbReference>
<dbReference type="PRINTS" id="PR00132">
    <property type="entry name" value="GLHYDRLASE2"/>
</dbReference>
<dbReference type="Pfam" id="PF00703">
    <property type="entry name" value="Glyco_hydro_2"/>
    <property type="match status" value="1"/>
</dbReference>
<dbReference type="Pfam" id="PF02929">
    <property type="entry name" value="Bgal_small_N"/>
    <property type="match status" value="1"/>
</dbReference>
<dbReference type="Pfam" id="PF16353">
    <property type="entry name" value="LacZ_4"/>
    <property type="match status" value="1"/>
</dbReference>
<evidence type="ECO:0000256" key="2">
    <source>
        <dbReference type="ARBA" id="ARBA00001913"/>
    </source>
</evidence>
<dbReference type="InterPro" id="IPR008979">
    <property type="entry name" value="Galactose-bd-like_sf"/>
</dbReference>
<evidence type="ECO:0000256" key="11">
    <source>
        <dbReference type="SAM" id="SignalP"/>
    </source>
</evidence>
<dbReference type="InterPro" id="IPR006104">
    <property type="entry name" value="Glyco_hydro_2_N"/>
</dbReference>
<dbReference type="InterPro" id="IPR014718">
    <property type="entry name" value="GH-type_carb-bd"/>
</dbReference>
<dbReference type="RefSeq" id="WP_345191910.1">
    <property type="nucleotide sequence ID" value="NZ_BAABJJ010000030.1"/>
</dbReference>
<dbReference type="Proteomes" id="UP001501302">
    <property type="component" value="Unassembled WGS sequence"/>
</dbReference>
<gene>
    <name evidence="13" type="primary">lacZ</name>
    <name evidence="13" type="ORF">GCM10023314_20090</name>
</gene>
<comment type="similarity">
    <text evidence="3 10">Belongs to the glycosyl hydrolase 2 family.</text>
</comment>
<evidence type="ECO:0000256" key="4">
    <source>
        <dbReference type="ARBA" id="ARBA00011245"/>
    </source>
</evidence>
<dbReference type="PROSITE" id="PS00719">
    <property type="entry name" value="GLYCOSYL_HYDROL_F2_1"/>
    <property type="match status" value="1"/>
</dbReference>
<comment type="catalytic activity">
    <reaction evidence="1 10">
        <text>Hydrolysis of terminal non-reducing beta-D-galactose residues in beta-D-galactosides.</text>
        <dbReference type="EC" id="3.2.1.23"/>
    </reaction>
</comment>
<keyword evidence="8 10" id="KW-0326">Glycosidase</keyword>
<dbReference type="InterPro" id="IPR023230">
    <property type="entry name" value="Glyco_hydro_2_CS"/>
</dbReference>
<dbReference type="EC" id="3.2.1.23" evidence="5 10"/>
<dbReference type="PROSITE" id="PS00608">
    <property type="entry name" value="GLYCOSYL_HYDROL_F2_2"/>
    <property type="match status" value="1"/>
</dbReference>
<dbReference type="InterPro" id="IPR013783">
    <property type="entry name" value="Ig-like_fold"/>
</dbReference>
<dbReference type="InterPro" id="IPR036156">
    <property type="entry name" value="Beta-gal/glucu_dom_sf"/>
</dbReference>
<comment type="caution">
    <text evidence="13">The sequence shown here is derived from an EMBL/GenBank/DDBJ whole genome shotgun (WGS) entry which is preliminary data.</text>
</comment>
<dbReference type="SUPFAM" id="SSF49303">
    <property type="entry name" value="beta-Galactosidase/glucuronidase domain"/>
    <property type="match status" value="2"/>
</dbReference>
<dbReference type="InterPro" id="IPR017853">
    <property type="entry name" value="GH"/>
</dbReference>
<comment type="subunit">
    <text evidence="4">Monomer.</text>
</comment>
<evidence type="ECO:0000256" key="1">
    <source>
        <dbReference type="ARBA" id="ARBA00001412"/>
    </source>
</evidence>
<evidence type="ECO:0000256" key="10">
    <source>
        <dbReference type="RuleBase" id="RU361154"/>
    </source>
</evidence>
<evidence type="ECO:0000256" key="8">
    <source>
        <dbReference type="ARBA" id="ARBA00023295"/>
    </source>
</evidence>
<dbReference type="SUPFAM" id="SSF51445">
    <property type="entry name" value="(Trans)glycosidases"/>
    <property type="match status" value="1"/>
</dbReference>
<dbReference type="Gene3D" id="2.60.40.10">
    <property type="entry name" value="Immunoglobulins"/>
    <property type="match status" value="2"/>
</dbReference>
<evidence type="ECO:0000256" key="5">
    <source>
        <dbReference type="ARBA" id="ARBA00012756"/>
    </source>
</evidence>
<sequence length="1036" mass="120150">MIKTTKQGLFSILSFIICSTSINAQNPDWENPEIIGINKEKAHTYFISYTSETNALDDNLNSPNFKYLNGDWQFNWSKNPESRDLDFFLLDKKLADTIPVPSNWQMHGYGYPHYANITYPFPKNKPYVPHDYNPIGQYKRTFNIDSSWKDQEIYIHFGAVRSAFYLWINGTKVGYSQGSKLPSEFNITKYLKSGENEVALEVYQFTDASYIEDIDFWRLGGIERDVFLHARPKLMLQDFFAKTTLDTTFSNGLLHLKVDLKNQTEKRKFKVTVKLLDGGNVVFEENQVGEIAGINTESLQFSTKIPNIKPWSAEHPNLYKLLISLKDEQNNLLECTAHDVGFRTIELKNGQLLVNGKAILFKGVNRHEHDPITGHVMSKEMMLKDIELMKAFNINAVRTSHYPNDPYWYKLCNQYGLYVIDEANVEAHGYGWIVNEVARDPHYYNAIVDRIKRLFDRDKNHPSVIIWSMGNETGTGLPFIDGYKWLKEKDNTRLVSYDRAEVDPDYDHIRHTDIIGYMYAPIQDIKEEHLRNNPNRPFIWVEYAHSMGNSTGNLKELWDFVRSEPRVQGGFIWDWVDQGITKTNEDGEKYWGYGGDFEPENTQHSGAFCLNGIVFPDRTIQPALWEVKKQYQSIHVKPLDWENLTFEVFNEYCFTDLSEFLLEWEVLENGIKIEAGTTQISGNPLTRTTISLKENFPEIKYGNEYHINFYFKRKTASALLPVNHEVAKEQLKLPESRLVTNPVISSEKPKVNESGNEITVFCGKRIEVTFDKDKGAITAYKVDKTNWLVSPLVLNTWRATTDNDKGASIHKKSAMWKHIESSLKTESIAWTTLENNKVMVQIHKQNKEMANFFVNYTIDISGNVKVQYVFERLNSDVGLIPRMGMNMKVLKSMDNISYYGRGPHENYSDRNQSAFVGVYNAKAKDFYVPYIRPQENGYRTEVRWLTVTNNDNVGLKFSSESFLNFNVNHFNNEDFELSENNRHTTDLKPKEHVNLNIDYRQMGVGGDTSWSMLPYQPYLIFPEPMKYTFTITPMFK</sequence>
<feature type="chain" id="PRO_5047516822" description="Beta-galactosidase" evidence="11">
    <location>
        <begin position="25"/>
        <end position="1036"/>
    </location>
</feature>
<evidence type="ECO:0000259" key="12">
    <source>
        <dbReference type="SMART" id="SM01038"/>
    </source>
</evidence>
<dbReference type="InterPro" id="IPR004199">
    <property type="entry name" value="B-gal_small/dom_5"/>
</dbReference>
<dbReference type="InterPro" id="IPR006103">
    <property type="entry name" value="Glyco_hydro_2_cat"/>
</dbReference>
<evidence type="ECO:0000256" key="3">
    <source>
        <dbReference type="ARBA" id="ARBA00007401"/>
    </source>
</evidence>
<accession>A0ABP9GLS9</accession>
<dbReference type="PANTHER" id="PTHR46323">
    <property type="entry name" value="BETA-GALACTOSIDASE"/>
    <property type="match status" value="1"/>
</dbReference>
<dbReference type="Pfam" id="PF02836">
    <property type="entry name" value="Glyco_hydro_2_C"/>
    <property type="match status" value="1"/>
</dbReference>
<feature type="signal peptide" evidence="11">
    <location>
        <begin position="1"/>
        <end position="24"/>
    </location>
</feature>
<dbReference type="InterPro" id="IPR006102">
    <property type="entry name" value="Ig-like_GH2"/>
</dbReference>
<protein>
    <recommendedName>
        <fullName evidence="5 10">Beta-galactosidase</fullName>
        <ecNumber evidence="5 10">3.2.1.23</ecNumber>
    </recommendedName>
    <alternativeName>
        <fullName evidence="9 10">Lactase</fullName>
    </alternativeName>
</protein>
<evidence type="ECO:0000256" key="6">
    <source>
        <dbReference type="ARBA" id="ARBA00022801"/>
    </source>
</evidence>
<dbReference type="InterPro" id="IPR006101">
    <property type="entry name" value="Glyco_hydro_2"/>
</dbReference>
<organism evidence="13 14">
    <name type="scientific">Algibacter agarivorans</name>
    <dbReference type="NCBI Taxonomy" id="1109741"/>
    <lineage>
        <taxon>Bacteria</taxon>
        <taxon>Pseudomonadati</taxon>
        <taxon>Bacteroidota</taxon>
        <taxon>Flavobacteriia</taxon>
        <taxon>Flavobacteriales</taxon>
        <taxon>Flavobacteriaceae</taxon>
        <taxon>Algibacter</taxon>
    </lineage>
</organism>
<evidence type="ECO:0000256" key="7">
    <source>
        <dbReference type="ARBA" id="ARBA00022837"/>
    </source>
</evidence>
<evidence type="ECO:0000313" key="13">
    <source>
        <dbReference type="EMBL" id="GAA4946784.1"/>
    </source>
</evidence>
<dbReference type="Gene3D" id="3.20.20.80">
    <property type="entry name" value="Glycosidases"/>
    <property type="match status" value="1"/>
</dbReference>
<dbReference type="Gene3D" id="2.70.98.10">
    <property type="match status" value="1"/>
</dbReference>
<keyword evidence="11" id="KW-0732">Signal</keyword>
<comment type="cofactor">
    <cofactor evidence="2">
        <name>Ca(2+)</name>
        <dbReference type="ChEBI" id="CHEBI:29108"/>
    </cofactor>
</comment>
<dbReference type="EMBL" id="BAABJJ010000030">
    <property type="protein sequence ID" value="GAA4946784.1"/>
    <property type="molecule type" value="Genomic_DNA"/>
</dbReference>
<keyword evidence="14" id="KW-1185">Reference proteome</keyword>
<dbReference type="InterPro" id="IPR011013">
    <property type="entry name" value="Gal_mutarotase_sf_dom"/>
</dbReference>
<dbReference type="SUPFAM" id="SSF49785">
    <property type="entry name" value="Galactose-binding domain-like"/>
    <property type="match status" value="1"/>
</dbReference>
<dbReference type="SMART" id="SM01038">
    <property type="entry name" value="Bgal_small_N"/>
    <property type="match status" value="1"/>
</dbReference>
<name>A0ABP9GLS9_9FLAO</name>